<dbReference type="SUPFAM" id="SSF56112">
    <property type="entry name" value="Protein kinase-like (PK-like)"/>
    <property type="match status" value="1"/>
</dbReference>
<dbReference type="InterPro" id="IPR008271">
    <property type="entry name" value="Ser/Thr_kinase_AS"/>
</dbReference>
<feature type="transmembrane region" description="Helical" evidence="7">
    <location>
        <begin position="395"/>
        <end position="416"/>
    </location>
</feature>
<accession>A0A2W5K4M7</accession>
<gene>
    <name evidence="9" type="ORF">DI564_13420</name>
</gene>
<dbReference type="PANTHER" id="PTHR43289">
    <property type="entry name" value="MITOGEN-ACTIVATED PROTEIN KINASE KINASE KINASE 20-RELATED"/>
    <property type="match status" value="1"/>
</dbReference>
<dbReference type="InterPro" id="IPR017441">
    <property type="entry name" value="Protein_kinase_ATP_BS"/>
</dbReference>
<keyword evidence="7" id="KW-0812">Transmembrane</keyword>
<dbReference type="EMBL" id="QFPO01000013">
    <property type="protein sequence ID" value="PZQ12282.1"/>
    <property type="molecule type" value="Genomic_DNA"/>
</dbReference>
<name>A0A2W5K4M7_9GAMM</name>
<keyword evidence="1" id="KW-0808">Transferase</keyword>
<dbReference type="InterPro" id="IPR000719">
    <property type="entry name" value="Prot_kinase_dom"/>
</dbReference>
<dbReference type="GO" id="GO:0005524">
    <property type="term" value="F:ATP binding"/>
    <property type="evidence" value="ECO:0007669"/>
    <property type="project" value="UniProtKB-UniRule"/>
</dbReference>
<proteinExistence type="predicted"/>
<feature type="coiled-coil region" evidence="6">
    <location>
        <begin position="418"/>
        <end position="445"/>
    </location>
</feature>
<dbReference type="PROSITE" id="PS50011">
    <property type="entry name" value="PROTEIN_KINASE_DOM"/>
    <property type="match status" value="1"/>
</dbReference>
<evidence type="ECO:0000256" key="2">
    <source>
        <dbReference type="ARBA" id="ARBA00022741"/>
    </source>
</evidence>
<dbReference type="SUPFAM" id="SSF48452">
    <property type="entry name" value="TPR-like"/>
    <property type="match status" value="4"/>
</dbReference>
<evidence type="ECO:0000256" key="5">
    <source>
        <dbReference type="PROSITE-ProRule" id="PRU10141"/>
    </source>
</evidence>
<dbReference type="SMART" id="SM00028">
    <property type="entry name" value="TPR"/>
    <property type="match status" value="6"/>
</dbReference>
<dbReference type="InterPro" id="IPR019734">
    <property type="entry name" value="TPR_rpt"/>
</dbReference>
<dbReference type="CDD" id="cd14014">
    <property type="entry name" value="STKc_PknB_like"/>
    <property type="match status" value="1"/>
</dbReference>
<dbReference type="InterPro" id="IPR011009">
    <property type="entry name" value="Kinase-like_dom_sf"/>
</dbReference>
<dbReference type="SMART" id="SM00220">
    <property type="entry name" value="S_TKc"/>
    <property type="match status" value="1"/>
</dbReference>
<keyword evidence="7" id="KW-0472">Membrane</keyword>
<dbReference type="GO" id="GO:0004674">
    <property type="term" value="F:protein serine/threonine kinase activity"/>
    <property type="evidence" value="ECO:0007669"/>
    <property type="project" value="TreeGrafter"/>
</dbReference>
<dbReference type="Proteomes" id="UP000249046">
    <property type="component" value="Unassembled WGS sequence"/>
</dbReference>
<dbReference type="PANTHER" id="PTHR43289:SF34">
    <property type="entry name" value="SERINE_THREONINE-PROTEIN KINASE YBDM-RELATED"/>
    <property type="match status" value="1"/>
</dbReference>
<dbReference type="PROSITE" id="PS00107">
    <property type="entry name" value="PROTEIN_KINASE_ATP"/>
    <property type="match status" value="1"/>
</dbReference>
<feature type="domain" description="Protein kinase" evidence="8">
    <location>
        <begin position="82"/>
        <end position="370"/>
    </location>
</feature>
<keyword evidence="7" id="KW-1133">Transmembrane helix</keyword>
<organism evidence="9 10">
    <name type="scientific">Rhodanobacter denitrificans</name>
    <dbReference type="NCBI Taxonomy" id="666685"/>
    <lineage>
        <taxon>Bacteria</taxon>
        <taxon>Pseudomonadati</taxon>
        <taxon>Pseudomonadota</taxon>
        <taxon>Gammaproteobacteria</taxon>
        <taxon>Lysobacterales</taxon>
        <taxon>Rhodanobacteraceae</taxon>
        <taxon>Rhodanobacter</taxon>
    </lineage>
</organism>
<comment type="caution">
    <text evidence="9">The sequence shown here is derived from an EMBL/GenBank/DDBJ whole genome shotgun (WGS) entry which is preliminary data.</text>
</comment>
<evidence type="ECO:0000259" key="8">
    <source>
        <dbReference type="PROSITE" id="PS50011"/>
    </source>
</evidence>
<keyword evidence="6" id="KW-0175">Coiled coil</keyword>
<keyword evidence="4 5" id="KW-0067">ATP-binding</keyword>
<keyword evidence="3" id="KW-0418">Kinase</keyword>
<dbReference type="PROSITE" id="PS00108">
    <property type="entry name" value="PROTEIN_KINASE_ST"/>
    <property type="match status" value="1"/>
</dbReference>
<dbReference type="Gene3D" id="1.25.40.10">
    <property type="entry name" value="Tetratricopeptide repeat domain"/>
    <property type="match status" value="3"/>
</dbReference>
<feature type="binding site" evidence="5">
    <location>
        <position position="113"/>
    </location>
    <ligand>
        <name>ATP</name>
        <dbReference type="ChEBI" id="CHEBI:30616"/>
    </ligand>
</feature>
<evidence type="ECO:0000256" key="4">
    <source>
        <dbReference type="ARBA" id="ARBA00022840"/>
    </source>
</evidence>
<dbReference type="AlphaFoldDB" id="A0A2W5K4M7"/>
<evidence type="ECO:0000313" key="9">
    <source>
        <dbReference type="EMBL" id="PZQ12282.1"/>
    </source>
</evidence>
<dbReference type="InterPro" id="IPR011990">
    <property type="entry name" value="TPR-like_helical_dom_sf"/>
</dbReference>
<dbReference type="Gene3D" id="3.30.200.20">
    <property type="entry name" value="Phosphorylase Kinase, domain 1"/>
    <property type="match status" value="1"/>
</dbReference>
<dbReference type="Pfam" id="PF00069">
    <property type="entry name" value="Pkinase"/>
    <property type="match status" value="1"/>
</dbReference>
<evidence type="ECO:0000313" key="10">
    <source>
        <dbReference type="Proteomes" id="UP000249046"/>
    </source>
</evidence>
<reference evidence="9 10" key="1">
    <citation type="submission" date="2017-08" db="EMBL/GenBank/DDBJ databases">
        <title>Infants hospitalized years apart are colonized by the same room-sourced microbial strains.</title>
        <authorList>
            <person name="Brooks B."/>
            <person name="Olm M.R."/>
            <person name="Firek B.A."/>
            <person name="Baker R."/>
            <person name="Thomas B.C."/>
            <person name="Morowitz M.J."/>
            <person name="Banfield J.F."/>
        </authorList>
    </citation>
    <scope>NUCLEOTIDE SEQUENCE [LARGE SCALE GENOMIC DNA]</scope>
    <source>
        <strain evidence="9">S2_005_003_R2_42</strain>
    </source>
</reference>
<dbReference type="Gene3D" id="1.10.510.10">
    <property type="entry name" value="Transferase(Phosphotransferase) domain 1"/>
    <property type="match status" value="1"/>
</dbReference>
<evidence type="ECO:0000256" key="6">
    <source>
        <dbReference type="SAM" id="Coils"/>
    </source>
</evidence>
<evidence type="ECO:0000256" key="1">
    <source>
        <dbReference type="ARBA" id="ARBA00022679"/>
    </source>
</evidence>
<sequence length="979" mass="104667">MGDAVERWKRVSAAFDALVDLDAATRARQLAALEAEDAALAAEVCALLAADADGNAVLDGGVAGAVPDLLDGAPPDRRAGPYRLLHPIGEGGMGVVWLGERSDGAYEQQVAVKIIKRGMDSAAIVRRFVQERRILARLHHAHIVRLLDGGMTADGRPFYVMEHVHGSPLTVHAADRRLDLAARIALLAKVADAVAYAHTHLVVHRDLKPSNVLVDAAGEPRVLDFGIAKLIEDTGEQTVTGTAARVLSPAYAAPEQILGEPVGTTADVYALGTLMGELLTGALPQQRRGASAVRLAHEAAHETSQRLSLMAAQQSRDRLAALYGEAADGRRLARQLGGDLDVIAATALQREPSRRYPTAAAFADDLRRWLDRRPIAARADSAAYRLARFVRRHRVGVAAATLIALSLLGGLGAALWQARIAREQARQAATERQHAERQLARAERVKEFMLTLFREQDPVSRAKAQARTAPALIREGIAQIDATLAAEPDLQAELLRDLGELQVGLDDRAGGEATLRRAWDLQTALSGPHSAAAAEALAAYAGAVYAAGDSARAGTMLREAVAQLRESRGVDHASTVEAESRLAVVEMIEGRYEEAEQLARHALTVARARYGDGHAELIEPLGVLGNIVKEGGRYPEALALYDEALRIVAGTLGADHARGVALRSRRGDVLRVQRRYDEALVDYETALRIERAQLPADHVLIGGTLLRLGDLQRRTGRLDEADRSLSEAIAILGGAPSGQYAQALQFHANLALARGDLDLAVQRYRASIEAFRASGGDSVYAWLTQYKLADVLVAAGRVAEAEPLVDEAAATAARARARSGGADPYGEMYAATVTGSLRHAQGRYEEAVALRRQGLASLVRTYGEAHAEVAAARVALAASLVATRDPGVRDEAAALFEAARTMLESAEPGADETGAAFVGTLYLERARLRRDSGDSAGAREDAERAIGQLGAPDQTRVLREARRLVAELAHDESAQAIRR</sequence>
<evidence type="ECO:0000256" key="3">
    <source>
        <dbReference type="ARBA" id="ARBA00022777"/>
    </source>
</evidence>
<protein>
    <recommendedName>
        <fullName evidence="8">Protein kinase domain-containing protein</fullName>
    </recommendedName>
</protein>
<dbReference type="Pfam" id="PF13424">
    <property type="entry name" value="TPR_12"/>
    <property type="match status" value="2"/>
</dbReference>
<evidence type="ECO:0000256" key="7">
    <source>
        <dbReference type="SAM" id="Phobius"/>
    </source>
</evidence>
<keyword evidence="2 5" id="KW-0547">Nucleotide-binding</keyword>